<reference evidence="3" key="2">
    <citation type="journal article" date="2011" name="Microb. Ecol.">
        <title>Taxonomic and Functional Metagenomic Profiling of the Microbial Community in the Anoxic Sediment of a Sub-saline Shallow Lake (Laguna de Carrizo, Central Spain).</title>
        <authorList>
            <person name="Ferrer M."/>
            <person name="Guazzaroni M.E."/>
            <person name="Richter M."/>
            <person name="Garcia-Salamanca A."/>
            <person name="Yarza P."/>
            <person name="Suarez-Suarez A."/>
            <person name="Solano J."/>
            <person name="Alcaide M."/>
            <person name="van Dillewijn P."/>
            <person name="Molina-Henares M.A."/>
            <person name="Lopez-Cortes N."/>
            <person name="Al-Ramahi Y."/>
            <person name="Guerrero C."/>
            <person name="Acosta A."/>
            <person name="de Eugenio L.I."/>
            <person name="Martinez V."/>
            <person name="Marques S."/>
            <person name="Rojo F."/>
            <person name="Santero E."/>
            <person name="Genilloud O."/>
            <person name="Perez-Perez J."/>
            <person name="Rossello-Mora R."/>
            <person name="Ramos J.L."/>
        </authorList>
    </citation>
    <scope>NUCLEOTIDE SEQUENCE</scope>
</reference>
<keyword evidence="3" id="KW-0418">Kinase</keyword>
<dbReference type="GO" id="GO:0009358">
    <property type="term" value="C:polyphosphate kinase complex"/>
    <property type="evidence" value="ECO:0007669"/>
    <property type="project" value="InterPro"/>
</dbReference>
<reference evidence="3" key="1">
    <citation type="submission" date="2010-07" db="EMBL/GenBank/DDBJ databases">
        <authorList>
            <consortium name="CONSOLIDER consortium CSD2007-00005"/>
            <person name="Guazzaroni M.-E."/>
            <person name="Richter M."/>
            <person name="Garcia-Salamanca A."/>
            <person name="Yarza P."/>
            <person name="Ferrer M."/>
        </authorList>
    </citation>
    <scope>NUCLEOTIDE SEQUENCE</scope>
</reference>
<evidence type="ECO:0000256" key="1">
    <source>
        <dbReference type="SAM" id="MobiDB-lite"/>
    </source>
</evidence>
<sequence>MMPESAPLFLNRELSWLEFNQRVLEEALDPANPPLERLKFLAITASNLDEFFMVRVGGLQQVFDQGGMDPDPAGLTPEEQLAQISWRAHRMVADQHACWEAIQPLLAKHGVQRLPPDRLSPEQTRHVQSVFRH</sequence>
<dbReference type="AlphaFoldDB" id="D9PM72"/>
<dbReference type="SUPFAM" id="SSF140356">
    <property type="entry name" value="PPK N-terminal domain-like"/>
    <property type="match status" value="1"/>
</dbReference>
<comment type="caution">
    <text evidence="3">The sequence shown here is derived from an EMBL/GenBank/DDBJ whole genome shotgun (WGS) entry which is preliminary data.</text>
</comment>
<dbReference type="Pfam" id="PF13089">
    <property type="entry name" value="PP_kinase_N"/>
    <property type="match status" value="1"/>
</dbReference>
<dbReference type="GO" id="GO:0008976">
    <property type="term" value="F:polyphosphate kinase activity"/>
    <property type="evidence" value="ECO:0007669"/>
    <property type="project" value="UniProtKB-EC"/>
</dbReference>
<keyword evidence="3" id="KW-0808">Transferase</keyword>
<dbReference type="InterPro" id="IPR025198">
    <property type="entry name" value="PPK_N_dom"/>
</dbReference>
<dbReference type="EC" id="2.7.4.1" evidence="3"/>
<feature type="domain" description="Polyphosphate kinase N-terminal" evidence="2">
    <location>
        <begin position="9"/>
        <end position="112"/>
    </location>
</feature>
<feature type="compositionally biased region" description="Basic and acidic residues" evidence="1">
    <location>
        <begin position="115"/>
        <end position="125"/>
    </location>
</feature>
<protein>
    <submittedName>
        <fullName evidence="3">Polyphosphate kinase</fullName>
        <ecNumber evidence="3">2.7.4.1</ecNumber>
    </submittedName>
</protein>
<feature type="non-terminal residue" evidence="3">
    <location>
        <position position="133"/>
    </location>
</feature>
<dbReference type="PANTHER" id="PTHR30218:SF0">
    <property type="entry name" value="POLYPHOSPHATE KINASE"/>
    <property type="match status" value="1"/>
</dbReference>
<dbReference type="Gene3D" id="1.20.58.310">
    <property type="entry name" value="Polyphosphate kinase N-terminal domain"/>
    <property type="match status" value="1"/>
</dbReference>
<dbReference type="EMBL" id="ADZX01000800">
    <property type="protein sequence ID" value="EFK95342.1"/>
    <property type="molecule type" value="Genomic_DNA"/>
</dbReference>
<proteinExistence type="predicted"/>
<name>D9PM72_9ZZZZ</name>
<dbReference type="InterPro" id="IPR003414">
    <property type="entry name" value="PP_kinase"/>
</dbReference>
<gene>
    <name evidence="3" type="ORF">LDC_2650</name>
</gene>
<dbReference type="InterPro" id="IPR036832">
    <property type="entry name" value="PPK_N_dom_sf"/>
</dbReference>
<organism evidence="3">
    <name type="scientific">sediment metagenome</name>
    <dbReference type="NCBI Taxonomy" id="749907"/>
    <lineage>
        <taxon>unclassified sequences</taxon>
        <taxon>metagenomes</taxon>
        <taxon>ecological metagenomes</taxon>
    </lineage>
</organism>
<dbReference type="PANTHER" id="PTHR30218">
    <property type="entry name" value="POLYPHOSPHATE KINASE"/>
    <property type="match status" value="1"/>
</dbReference>
<evidence type="ECO:0000313" key="3">
    <source>
        <dbReference type="EMBL" id="EFK95342.1"/>
    </source>
</evidence>
<evidence type="ECO:0000259" key="2">
    <source>
        <dbReference type="Pfam" id="PF13089"/>
    </source>
</evidence>
<dbReference type="GO" id="GO:0006799">
    <property type="term" value="P:polyphosphate biosynthetic process"/>
    <property type="evidence" value="ECO:0007669"/>
    <property type="project" value="InterPro"/>
</dbReference>
<feature type="region of interest" description="Disordered" evidence="1">
    <location>
        <begin position="113"/>
        <end position="133"/>
    </location>
</feature>
<accession>D9PM72</accession>